<protein>
    <submittedName>
        <fullName evidence="9">Intraflagellar transport protein 27 homolog</fullName>
    </submittedName>
</protein>
<dbReference type="InterPro" id="IPR001806">
    <property type="entry name" value="Small_GTPase"/>
</dbReference>
<dbReference type="GO" id="GO:0030990">
    <property type="term" value="C:intraciliary transport particle"/>
    <property type="evidence" value="ECO:0007669"/>
    <property type="project" value="UniProtKB-ARBA"/>
</dbReference>
<organism evidence="8 9">
    <name type="scientific">Branchiostoma belcheri</name>
    <name type="common">Amphioxus</name>
    <dbReference type="NCBI Taxonomy" id="7741"/>
    <lineage>
        <taxon>Eukaryota</taxon>
        <taxon>Metazoa</taxon>
        <taxon>Chordata</taxon>
        <taxon>Cephalochordata</taxon>
        <taxon>Leptocardii</taxon>
        <taxon>Amphioxiformes</taxon>
        <taxon>Branchiostomatidae</taxon>
        <taxon>Branchiostoma</taxon>
    </lineage>
</organism>
<dbReference type="SMART" id="SM00175">
    <property type="entry name" value="RAB"/>
    <property type="match status" value="1"/>
</dbReference>
<gene>
    <name evidence="9" type="primary">LOC109482054</name>
</gene>
<dbReference type="OrthoDB" id="265044at2759"/>
<evidence type="ECO:0000313" key="8">
    <source>
        <dbReference type="Proteomes" id="UP000515135"/>
    </source>
</evidence>
<dbReference type="RefSeq" id="XP_019640266.1">
    <property type="nucleotide sequence ID" value="XM_019784707.1"/>
</dbReference>
<dbReference type="FunFam" id="3.40.50.300:FF:001684">
    <property type="entry name" value="Intraflagellar transport 27 homolog (Chlamydomonas)"/>
    <property type="match status" value="1"/>
</dbReference>
<sequence>MVVLRAKCIVAGDSTVGKSALVQTFHSDGSHFPKSYTMTEGVEVCVKSVIIPDTNDTVELLIFDSAGKEIFYDHVKKNWDHPSVVCLVFDLTSEPSFHSCSKWLERIRSQKPEIVLPGVLIGNKLDLEQRRTVTPKFPTEFASSHGLEYFECSAKEQQNVEAPFYYLAQEFYKMYQMKAEAISSMAM</sequence>
<evidence type="ECO:0000256" key="1">
    <source>
        <dbReference type="ARBA" id="ARBA00004230"/>
    </source>
</evidence>
<evidence type="ECO:0000313" key="9">
    <source>
        <dbReference type="RefSeq" id="XP_019640266.1"/>
    </source>
</evidence>
<keyword evidence="6" id="KW-0342">GTP-binding</keyword>
<keyword evidence="4" id="KW-0282">Flagellum</keyword>
<dbReference type="Pfam" id="PF00071">
    <property type="entry name" value="Ras"/>
    <property type="match status" value="1"/>
</dbReference>
<dbReference type="GO" id="GO:0003924">
    <property type="term" value="F:GTPase activity"/>
    <property type="evidence" value="ECO:0007669"/>
    <property type="project" value="InterPro"/>
</dbReference>
<dbReference type="Proteomes" id="UP000515135">
    <property type="component" value="Unplaced"/>
</dbReference>
<dbReference type="SUPFAM" id="SSF52540">
    <property type="entry name" value="P-loop containing nucleoside triphosphate hydrolases"/>
    <property type="match status" value="1"/>
</dbReference>
<accession>A0A6P5AEP1</accession>
<keyword evidence="8" id="KW-1185">Reference proteome</keyword>
<dbReference type="InterPro" id="IPR005225">
    <property type="entry name" value="Small_GTP-bd"/>
</dbReference>
<evidence type="ECO:0000256" key="3">
    <source>
        <dbReference type="ARBA" id="ARBA00022741"/>
    </source>
</evidence>
<dbReference type="Gene3D" id="3.40.50.300">
    <property type="entry name" value="P-loop containing nucleotide triphosphate hydrolases"/>
    <property type="match status" value="1"/>
</dbReference>
<dbReference type="NCBIfam" id="TIGR00231">
    <property type="entry name" value="small_GTP"/>
    <property type="match status" value="1"/>
</dbReference>
<dbReference type="KEGG" id="bbel:109482054"/>
<reference evidence="9" key="1">
    <citation type="submission" date="2025-08" db="UniProtKB">
        <authorList>
            <consortium name="RefSeq"/>
        </authorList>
    </citation>
    <scope>IDENTIFICATION</scope>
    <source>
        <tissue evidence="9">Gonad</tissue>
    </source>
</reference>
<dbReference type="SMART" id="SM00174">
    <property type="entry name" value="RHO"/>
    <property type="match status" value="1"/>
</dbReference>
<dbReference type="AlphaFoldDB" id="A0A6P5AEP1"/>
<evidence type="ECO:0000256" key="4">
    <source>
        <dbReference type="ARBA" id="ARBA00022846"/>
    </source>
</evidence>
<dbReference type="GO" id="GO:0005525">
    <property type="term" value="F:GTP binding"/>
    <property type="evidence" value="ECO:0007669"/>
    <property type="project" value="UniProtKB-KW"/>
</dbReference>
<dbReference type="PANTHER" id="PTHR47978">
    <property type="match status" value="1"/>
</dbReference>
<keyword evidence="5" id="KW-0969">Cilium</keyword>
<dbReference type="GO" id="GO:0031514">
    <property type="term" value="C:motile cilium"/>
    <property type="evidence" value="ECO:0007669"/>
    <property type="project" value="UniProtKB-SubCell"/>
</dbReference>
<dbReference type="GeneID" id="109482054"/>
<dbReference type="SMART" id="SM00173">
    <property type="entry name" value="RAS"/>
    <property type="match status" value="1"/>
</dbReference>
<comment type="similarity">
    <text evidence="2">Belongs to the small GTPase superfamily. Rab family.</text>
</comment>
<evidence type="ECO:0000256" key="7">
    <source>
        <dbReference type="ARBA" id="ARBA00023273"/>
    </source>
</evidence>
<evidence type="ECO:0000256" key="5">
    <source>
        <dbReference type="ARBA" id="ARBA00023069"/>
    </source>
</evidence>
<dbReference type="PROSITE" id="PS51419">
    <property type="entry name" value="RAB"/>
    <property type="match status" value="1"/>
</dbReference>
<keyword evidence="7" id="KW-0966">Cell projection</keyword>
<evidence type="ECO:0000256" key="2">
    <source>
        <dbReference type="ARBA" id="ARBA00006270"/>
    </source>
</evidence>
<dbReference type="PROSITE" id="PS51421">
    <property type="entry name" value="RAS"/>
    <property type="match status" value="1"/>
</dbReference>
<evidence type="ECO:0000256" key="6">
    <source>
        <dbReference type="ARBA" id="ARBA00023134"/>
    </source>
</evidence>
<proteinExistence type="inferred from homology"/>
<dbReference type="InterPro" id="IPR027417">
    <property type="entry name" value="P-loop_NTPase"/>
</dbReference>
<name>A0A6P5AEP1_BRABE</name>
<comment type="subcellular location">
    <subcellularLocation>
        <location evidence="1">Cell projection</location>
        <location evidence="1">Cilium</location>
        <location evidence="1">Flagellum</location>
    </subcellularLocation>
</comment>
<keyword evidence="3" id="KW-0547">Nucleotide-binding</keyword>
<dbReference type="PRINTS" id="PR00449">
    <property type="entry name" value="RASTRNSFRMNG"/>
</dbReference>